<evidence type="ECO:0000313" key="5">
    <source>
        <dbReference type="EMBL" id="SJZ70959.1"/>
    </source>
</evidence>
<dbReference type="InterPro" id="IPR050988">
    <property type="entry name" value="Mannitol_DH/Oxidoreductase"/>
</dbReference>
<keyword evidence="6" id="KW-1185">Reference proteome</keyword>
<dbReference type="Pfam" id="PF01232">
    <property type="entry name" value="Mannitol_dh"/>
    <property type="match status" value="1"/>
</dbReference>
<evidence type="ECO:0000313" key="6">
    <source>
        <dbReference type="Proteomes" id="UP000189857"/>
    </source>
</evidence>
<dbReference type="InterPro" id="IPR008927">
    <property type="entry name" value="6-PGluconate_DH-like_C_sf"/>
</dbReference>
<dbReference type="PANTHER" id="PTHR43362:SF1">
    <property type="entry name" value="MANNITOL DEHYDROGENASE 2-RELATED"/>
    <property type="match status" value="1"/>
</dbReference>
<feature type="domain" description="Mannitol dehydrogenase N-terminal" evidence="3">
    <location>
        <begin position="41"/>
        <end position="305"/>
    </location>
</feature>
<evidence type="ECO:0000256" key="2">
    <source>
        <dbReference type="ARBA" id="ARBA00048615"/>
    </source>
</evidence>
<dbReference type="InterPro" id="IPR013131">
    <property type="entry name" value="Mannitol_DH_N"/>
</dbReference>
<evidence type="ECO:0000259" key="4">
    <source>
        <dbReference type="Pfam" id="PF08125"/>
    </source>
</evidence>
<comment type="catalytic activity">
    <reaction evidence="2">
        <text>D-mannitol 1-phosphate + NAD(+) = beta-D-fructose 6-phosphate + NADH + H(+)</text>
        <dbReference type="Rhea" id="RHEA:19661"/>
        <dbReference type="ChEBI" id="CHEBI:15378"/>
        <dbReference type="ChEBI" id="CHEBI:57540"/>
        <dbReference type="ChEBI" id="CHEBI:57634"/>
        <dbReference type="ChEBI" id="CHEBI:57945"/>
        <dbReference type="ChEBI" id="CHEBI:61381"/>
        <dbReference type="EC" id="1.1.1.17"/>
    </reaction>
</comment>
<keyword evidence="1" id="KW-0560">Oxidoreductase</keyword>
<evidence type="ECO:0000259" key="3">
    <source>
        <dbReference type="Pfam" id="PF01232"/>
    </source>
</evidence>
<dbReference type="RefSeq" id="WP_078787189.1">
    <property type="nucleotide sequence ID" value="NZ_FMTO01000007.1"/>
</dbReference>
<dbReference type="InterPro" id="IPR013118">
    <property type="entry name" value="Mannitol_DH_C"/>
</dbReference>
<name>A0A1T4MV84_9FIRM</name>
<dbReference type="Pfam" id="PF08125">
    <property type="entry name" value="Mannitol_dh_C"/>
    <property type="match status" value="1"/>
</dbReference>
<dbReference type="SUPFAM" id="SSF48179">
    <property type="entry name" value="6-phosphogluconate dehydrogenase C-terminal domain-like"/>
    <property type="match status" value="1"/>
</dbReference>
<gene>
    <name evidence="5" type="ORF">SAMN02745110_01345</name>
</gene>
<dbReference type="InterPro" id="IPR036291">
    <property type="entry name" value="NAD(P)-bd_dom_sf"/>
</dbReference>
<dbReference type="SUPFAM" id="SSF51735">
    <property type="entry name" value="NAD(P)-binding Rossmann-fold domains"/>
    <property type="match status" value="1"/>
</dbReference>
<dbReference type="Gene3D" id="3.40.50.720">
    <property type="entry name" value="NAD(P)-binding Rossmann-like Domain"/>
    <property type="match status" value="1"/>
</dbReference>
<dbReference type="PANTHER" id="PTHR43362">
    <property type="entry name" value="MANNITOL DEHYDROGENASE DSF1-RELATED"/>
    <property type="match status" value="1"/>
</dbReference>
<reference evidence="5 6" key="1">
    <citation type="submission" date="2017-02" db="EMBL/GenBank/DDBJ databases">
        <authorList>
            <person name="Peterson S.W."/>
        </authorList>
    </citation>
    <scope>NUCLEOTIDE SEQUENCE [LARGE SCALE GENOMIC DNA]</scope>
    <source>
        <strain evidence="5 6">ATCC 17233</strain>
    </source>
</reference>
<feature type="domain" description="Mannitol dehydrogenase C-terminal" evidence="4">
    <location>
        <begin position="321"/>
        <end position="474"/>
    </location>
</feature>
<dbReference type="Proteomes" id="UP000189857">
    <property type="component" value="Unassembled WGS sequence"/>
</dbReference>
<protein>
    <submittedName>
        <fullName evidence="5">Fructuronate reductase</fullName>
    </submittedName>
</protein>
<dbReference type="AlphaFoldDB" id="A0A1T4MV84"/>
<dbReference type="InterPro" id="IPR013328">
    <property type="entry name" value="6PGD_dom2"/>
</dbReference>
<dbReference type="GO" id="GO:0008926">
    <property type="term" value="F:mannitol-1-phosphate 5-dehydrogenase activity"/>
    <property type="evidence" value="ECO:0007669"/>
    <property type="project" value="UniProtKB-EC"/>
</dbReference>
<dbReference type="EMBL" id="FUXA01000008">
    <property type="protein sequence ID" value="SJZ70959.1"/>
    <property type="molecule type" value="Genomic_DNA"/>
</dbReference>
<proteinExistence type="predicted"/>
<dbReference type="Gene3D" id="1.10.1040.10">
    <property type="entry name" value="N-(1-d-carboxylethyl)-l-norvaline Dehydrogenase, domain 2"/>
    <property type="match status" value="1"/>
</dbReference>
<accession>A0A1T4MV84</accession>
<organism evidence="5 6">
    <name type="scientific">Eubacterium ruminantium</name>
    <dbReference type="NCBI Taxonomy" id="42322"/>
    <lineage>
        <taxon>Bacteria</taxon>
        <taxon>Bacillati</taxon>
        <taxon>Bacillota</taxon>
        <taxon>Clostridia</taxon>
        <taxon>Eubacteriales</taxon>
        <taxon>Eubacteriaceae</taxon>
        <taxon>Eubacterium</taxon>
    </lineage>
</organism>
<sequence length="542" mass="61130">MRLSYDNIYKEKAFWDERNIIVPNYDTKVIKGNTRKNPQWLHFGGGNIFRGYIACLADTLIEEGIMDTGIIATDSFDDEIFEKVYQPYDNLALLVGLRRSGEKYLRVIGSVVDAVSAVGEKQKDLAEIAVKPSLQMISFTITEKGYAIRGLDRGILPMVEADIKAGPQNIQLSAMGVVTSLLYKRFKNGMLPIALVSMDNCSENGKKLQEAVQFIAEEWKKLGFVEDEFITYLSDKSKVSFPWSMIDKITPRPDPEITKELSEMGIEDMDPVLTSRKTFIAPFVNAEMPQYLVIEDDFPNGRPDLAKAGIYLTDRETVNRVERMKVMTCLNPLHTALAIFGCLLGFKKISDEMKDVDLRMMVERLGVKEGLPVVTNPGIIDPKKFLDEVMTERLPNSFLPDTPQRIATDTSQKVSIRFGETIKVYDEKGRTGELKVIPLVIAAWLRYLIAVDDFGEVMELSSDPMLNELRRRLSGIKIGTDIFAEENFGLLSNVREILGNSKLFGVDLVANGMNELIEERFNYMIGNIGRVRSALHETVIMK</sequence>
<evidence type="ECO:0000256" key="1">
    <source>
        <dbReference type="ARBA" id="ARBA00023002"/>
    </source>
</evidence>
<dbReference type="OrthoDB" id="271711at2"/>